<keyword evidence="3" id="KW-1185">Reference proteome</keyword>
<proteinExistence type="predicted"/>
<feature type="chain" id="PRO_5002173523" description="Outer membrane protein assembly factor BamE" evidence="1">
    <location>
        <begin position="28"/>
        <end position="140"/>
    </location>
</feature>
<evidence type="ECO:0000313" key="3">
    <source>
        <dbReference type="Proteomes" id="UP000031843"/>
    </source>
</evidence>
<evidence type="ECO:0008006" key="4">
    <source>
        <dbReference type="Google" id="ProtNLM"/>
    </source>
</evidence>
<reference evidence="2 3" key="1">
    <citation type="journal article" date="2015" name="Genome Announc.">
        <title>Complete Genome Sequence of Cupriavidus basilensis 4G11, Isolated from the Oak Ridge Field Research Center Site.</title>
        <authorList>
            <person name="Ray J."/>
            <person name="Waters R.J."/>
            <person name="Skerker J.M."/>
            <person name="Kuehl J.V."/>
            <person name="Price M.N."/>
            <person name="Huang J."/>
            <person name="Chakraborty R."/>
            <person name="Arkin A.P."/>
            <person name="Deutschbauer A."/>
        </authorList>
    </citation>
    <scope>NUCLEOTIDE SEQUENCE [LARGE SCALE GENOMIC DNA]</scope>
    <source>
        <strain evidence="2">4G11</strain>
    </source>
</reference>
<name>A0A0C4Y237_9BURK</name>
<feature type="signal peptide" evidence="1">
    <location>
        <begin position="1"/>
        <end position="27"/>
    </location>
</feature>
<dbReference type="EMBL" id="CP010536">
    <property type="protein sequence ID" value="AJG19142.1"/>
    <property type="molecule type" value="Genomic_DNA"/>
</dbReference>
<dbReference type="AlphaFoldDB" id="A0A0C4Y237"/>
<evidence type="ECO:0000256" key="1">
    <source>
        <dbReference type="SAM" id="SignalP"/>
    </source>
</evidence>
<organism evidence="2 3">
    <name type="scientific">Cupriavidus basilensis</name>
    <dbReference type="NCBI Taxonomy" id="68895"/>
    <lineage>
        <taxon>Bacteria</taxon>
        <taxon>Pseudomonadati</taxon>
        <taxon>Pseudomonadota</taxon>
        <taxon>Betaproteobacteria</taxon>
        <taxon>Burkholderiales</taxon>
        <taxon>Burkholderiaceae</taxon>
        <taxon>Cupriavidus</taxon>
    </lineage>
</organism>
<sequence>MTRIKARLVLTAGLLLGIALQASPVQAQTATTGVFPNATLIEKQLRRGISTKADVQRLLGVPNGTGRSEMARLAASGALALGAGPREIWYYDDIEVTDTKSGDGAVIMKERQQILLVFFKADIFDGYLWSSNALTSTADR</sequence>
<dbReference type="Proteomes" id="UP000031843">
    <property type="component" value="Chromosome main"/>
</dbReference>
<dbReference type="RefSeq" id="WP_043345808.1">
    <property type="nucleotide sequence ID" value="NZ_CP010536.1"/>
</dbReference>
<accession>A0A0C4Y237</accession>
<dbReference type="STRING" id="68895.RR42_m1745"/>
<protein>
    <recommendedName>
        <fullName evidence="4">Outer membrane protein assembly factor BamE</fullName>
    </recommendedName>
</protein>
<evidence type="ECO:0000313" key="2">
    <source>
        <dbReference type="EMBL" id="AJG19142.1"/>
    </source>
</evidence>
<gene>
    <name evidence="2" type="ORF">RR42_m1745</name>
</gene>
<dbReference type="KEGG" id="cbw:RR42_m1745"/>
<keyword evidence="1" id="KW-0732">Signal</keyword>